<keyword evidence="4 6" id="KW-0648">Protein biosynthesis</keyword>
<evidence type="ECO:0000256" key="5">
    <source>
        <dbReference type="ARBA" id="ARBA00023146"/>
    </source>
</evidence>
<proteinExistence type="inferred from homology"/>
<dbReference type="GO" id="GO:0004828">
    <property type="term" value="F:serine-tRNA ligase activity"/>
    <property type="evidence" value="ECO:0007669"/>
    <property type="project" value="UniProtKB-UniRule"/>
</dbReference>
<dbReference type="HAMAP" id="MF_00176">
    <property type="entry name" value="Ser_tRNA_synth_type1"/>
    <property type="match status" value="1"/>
</dbReference>
<keyword evidence="1 6" id="KW-0436">Ligase</keyword>
<feature type="site" description="Important for serine binding" evidence="7">
    <location>
        <position position="382"/>
    </location>
</feature>
<comment type="similarity">
    <text evidence="6">Belongs to the class-II aminoacyl-tRNA synthetase family. Type-1 seryl-tRNA synthetase subfamily.</text>
</comment>
<dbReference type="UniPathway" id="UPA00906">
    <property type="reaction ID" value="UER00895"/>
</dbReference>
<dbReference type="PROSITE" id="PS50862">
    <property type="entry name" value="AA_TRNA_LIGASE_II"/>
    <property type="match status" value="1"/>
</dbReference>
<evidence type="ECO:0000256" key="9">
    <source>
        <dbReference type="SAM" id="Coils"/>
    </source>
</evidence>
<reference evidence="12 13" key="1">
    <citation type="submission" date="2019-01" db="EMBL/GenBank/DDBJ databases">
        <title>Lactibacter flavus gen. nov., sp. nov., a novel bacterium of the family Propionibacteriaceae isolated from raw milk and dairy products.</title>
        <authorList>
            <person name="Huptas C."/>
            <person name="Wenning M."/>
            <person name="Breitenwieser F."/>
            <person name="Doll E."/>
            <person name="Von Neubeck M."/>
            <person name="Busse H.-J."/>
            <person name="Scherer S."/>
        </authorList>
    </citation>
    <scope>NUCLEOTIDE SEQUENCE [LARGE SCALE GENOMIC DNA]</scope>
    <source>
        <strain evidence="12 13">DSM 22130</strain>
    </source>
</reference>
<comment type="function">
    <text evidence="6">Catalyzes the attachment of serine to tRNA(Ser). Is also able to aminoacylate tRNA(Sec) with serine, to form the misacylated tRNA L-seryl-tRNA(Sec), which will be further converted into selenocysteinyl-tRNA(Sec).</text>
</comment>
<feature type="binding site" evidence="6 8">
    <location>
        <begin position="261"/>
        <end position="263"/>
    </location>
    <ligand>
        <name>ATP</name>
        <dbReference type="ChEBI" id="CHEBI:30616"/>
    </ligand>
</feature>
<dbReference type="PANTHER" id="PTHR11778">
    <property type="entry name" value="SERYL-TRNA SYNTHETASE"/>
    <property type="match status" value="1"/>
</dbReference>
<name>A0A4Q9KKW4_PROTD</name>
<evidence type="ECO:0000256" key="7">
    <source>
        <dbReference type="PIRSR" id="PIRSR001529-1"/>
    </source>
</evidence>
<dbReference type="CDD" id="cd00770">
    <property type="entry name" value="SerRS_core"/>
    <property type="match status" value="1"/>
</dbReference>
<dbReference type="GO" id="GO:0005524">
    <property type="term" value="F:ATP binding"/>
    <property type="evidence" value="ECO:0007669"/>
    <property type="project" value="UniProtKB-UniRule"/>
</dbReference>
<dbReference type="InterPro" id="IPR002317">
    <property type="entry name" value="Ser-tRNA-ligase_type_1"/>
</dbReference>
<evidence type="ECO:0000256" key="1">
    <source>
        <dbReference type="ARBA" id="ARBA00022598"/>
    </source>
</evidence>
<dbReference type="InterPro" id="IPR042103">
    <property type="entry name" value="SerRS_1_N_sf"/>
</dbReference>
<comment type="catalytic activity">
    <reaction evidence="6">
        <text>tRNA(Ser) + L-serine + ATP = L-seryl-tRNA(Ser) + AMP + diphosphate + H(+)</text>
        <dbReference type="Rhea" id="RHEA:12292"/>
        <dbReference type="Rhea" id="RHEA-COMP:9669"/>
        <dbReference type="Rhea" id="RHEA-COMP:9703"/>
        <dbReference type="ChEBI" id="CHEBI:15378"/>
        <dbReference type="ChEBI" id="CHEBI:30616"/>
        <dbReference type="ChEBI" id="CHEBI:33019"/>
        <dbReference type="ChEBI" id="CHEBI:33384"/>
        <dbReference type="ChEBI" id="CHEBI:78442"/>
        <dbReference type="ChEBI" id="CHEBI:78533"/>
        <dbReference type="ChEBI" id="CHEBI:456215"/>
        <dbReference type="EC" id="6.1.1.11"/>
    </reaction>
</comment>
<dbReference type="RefSeq" id="WP_131172151.1">
    <property type="nucleotide sequence ID" value="NZ_FXTL01000009.1"/>
</dbReference>
<dbReference type="EC" id="6.1.1.11" evidence="6"/>
<evidence type="ECO:0000256" key="4">
    <source>
        <dbReference type="ARBA" id="ARBA00022917"/>
    </source>
</evidence>
<evidence type="ECO:0000256" key="8">
    <source>
        <dbReference type="PIRSR" id="PIRSR001529-2"/>
    </source>
</evidence>
<keyword evidence="9" id="KW-0175">Coiled coil</keyword>
<dbReference type="InterPro" id="IPR002314">
    <property type="entry name" value="aa-tRNA-synt_IIb"/>
</dbReference>
<dbReference type="PIRSF" id="PIRSF001529">
    <property type="entry name" value="Ser-tRNA-synth_IIa"/>
    <property type="match status" value="1"/>
</dbReference>
<dbReference type="Gene3D" id="1.10.287.40">
    <property type="entry name" value="Serine-tRNA synthetase, tRNA binding domain"/>
    <property type="match status" value="1"/>
</dbReference>
<dbReference type="GO" id="GO:0005737">
    <property type="term" value="C:cytoplasm"/>
    <property type="evidence" value="ECO:0007669"/>
    <property type="project" value="UniProtKB-SubCell"/>
</dbReference>
<feature type="binding site" evidence="7">
    <location>
        <position position="261"/>
    </location>
    <ligand>
        <name>L-serine</name>
        <dbReference type="ChEBI" id="CHEBI:33384"/>
    </ligand>
</feature>
<evidence type="ECO:0000259" key="11">
    <source>
        <dbReference type="PROSITE" id="PS50862"/>
    </source>
</evidence>
<keyword evidence="2 6" id="KW-0547">Nucleotide-binding</keyword>
<feature type="binding site" evidence="7">
    <location>
        <position position="230"/>
    </location>
    <ligand>
        <name>L-serine</name>
        <dbReference type="ChEBI" id="CHEBI:33384"/>
    </ligand>
</feature>
<comment type="subcellular location">
    <subcellularLocation>
        <location evidence="6">Cytoplasm</location>
    </subcellularLocation>
</comment>
<dbReference type="AlphaFoldDB" id="A0A4Q9KKW4"/>
<keyword evidence="5 6" id="KW-0030">Aminoacyl-tRNA synthetase</keyword>
<dbReference type="Proteomes" id="UP000291933">
    <property type="component" value="Unassembled WGS sequence"/>
</dbReference>
<evidence type="ECO:0000256" key="10">
    <source>
        <dbReference type="SAM" id="MobiDB-lite"/>
    </source>
</evidence>
<feature type="region of interest" description="Disordered" evidence="10">
    <location>
        <begin position="45"/>
        <end position="66"/>
    </location>
</feature>
<dbReference type="Pfam" id="PF02403">
    <property type="entry name" value="Seryl_tRNA_N"/>
    <property type="match status" value="1"/>
</dbReference>
<comment type="pathway">
    <text evidence="6">Aminoacyl-tRNA biosynthesis; selenocysteinyl-tRNA(Sec) biosynthesis; L-seryl-tRNA(Sec) from L-serine and tRNA(Sec): step 1/1.</text>
</comment>
<comment type="caution">
    <text evidence="12">The sequence shown here is derived from an EMBL/GenBank/DDBJ whole genome shotgun (WGS) entry which is preliminary data.</text>
</comment>
<dbReference type="PRINTS" id="PR00981">
    <property type="entry name" value="TRNASYNTHSER"/>
</dbReference>
<sequence>MIDPKLLRTDPDRIRRSLEARGEASGLVDDLIAADERRRELIASSETMRAEQKDLSRQVPKASAEERPALLERTKDLAQRVKDATAEADAAKARFDELMLRLPNLVIDGVPTGGEDDLYVIETHGAPRDFAAEGFTPRDHIELGEALGAIDMDRGAKVSGSRFYFLTGVGAQLEFALLNLAMQKAAEWGFTPMIPPALVKPSAMEGTGFLGQAAEDVYYLERDDLYLVGTSEVALAAYHSDEILDAATLPRAYVAFSPCFRREAGSYGKDTKGIFRVHWFDKVEMFVYCRPEDAEEWHQKLLGFEKEFISLLEIPFQVLDVASGDLGLSAARKFDCYGYVPSQDRYREITSTSNCTEFQARRLNIRMRDASGVSSLATLNGTLCSMARPIIMILENHQQADASVRVPVALRPFLGGREVLTPIA</sequence>
<dbReference type="GO" id="GO:0006434">
    <property type="term" value="P:seryl-tRNA aminoacylation"/>
    <property type="evidence" value="ECO:0007669"/>
    <property type="project" value="UniProtKB-UniRule"/>
</dbReference>
<feature type="binding site" evidence="6">
    <location>
        <position position="277"/>
    </location>
    <ligand>
        <name>ATP</name>
        <dbReference type="ChEBI" id="CHEBI:30616"/>
    </ligand>
</feature>
<dbReference type="SUPFAM" id="SSF55681">
    <property type="entry name" value="Class II aaRS and biotin synthetases"/>
    <property type="match status" value="1"/>
</dbReference>
<feature type="coiled-coil region" evidence="9">
    <location>
        <begin position="74"/>
        <end position="101"/>
    </location>
</feature>
<feature type="binding site" evidence="6 7">
    <location>
        <position position="284"/>
    </location>
    <ligand>
        <name>L-serine</name>
        <dbReference type="ChEBI" id="CHEBI:33384"/>
    </ligand>
</feature>
<dbReference type="GO" id="GO:0016260">
    <property type="term" value="P:selenocysteine biosynthetic process"/>
    <property type="evidence" value="ECO:0007669"/>
    <property type="project" value="UniProtKB-UniRule"/>
</dbReference>
<evidence type="ECO:0000313" key="13">
    <source>
        <dbReference type="Proteomes" id="UP000291933"/>
    </source>
</evidence>
<dbReference type="SUPFAM" id="SSF46589">
    <property type="entry name" value="tRNA-binding arm"/>
    <property type="match status" value="1"/>
</dbReference>
<keyword evidence="6" id="KW-0963">Cytoplasm</keyword>
<dbReference type="Gene3D" id="3.30.930.10">
    <property type="entry name" value="Bira Bifunctional Protein, Domain 2"/>
    <property type="match status" value="1"/>
</dbReference>
<dbReference type="OrthoDB" id="9804647at2"/>
<dbReference type="Pfam" id="PF00587">
    <property type="entry name" value="tRNA-synt_2b"/>
    <property type="match status" value="1"/>
</dbReference>
<protein>
    <recommendedName>
        <fullName evidence="6">Serine--tRNA ligase</fullName>
        <ecNumber evidence="6">6.1.1.11</ecNumber>
    </recommendedName>
    <alternativeName>
        <fullName evidence="6">Seryl-tRNA synthetase</fullName>
        <shortName evidence="6">SerRS</shortName>
    </alternativeName>
    <alternativeName>
        <fullName evidence="6">Seryl-tRNA(Ser/Sec) synthetase</fullName>
    </alternativeName>
</protein>
<evidence type="ECO:0000313" key="12">
    <source>
        <dbReference type="EMBL" id="TBT94835.1"/>
    </source>
</evidence>
<dbReference type="InterPro" id="IPR045864">
    <property type="entry name" value="aa-tRNA-synth_II/BPL/LPL"/>
</dbReference>
<feature type="binding site" evidence="6 8">
    <location>
        <begin position="348"/>
        <end position="351"/>
    </location>
    <ligand>
        <name>ATP</name>
        <dbReference type="ChEBI" id="CHEBI:30616"/>
    </ligand>
</feature>
<dbReference type="EMBL" id="SDMR01000009">
    <property type="protein sequence ID" value="TBT94835.1"/>
    <property type="molecule type" value="Genomic_DNA"/>
</dbReference>
<evidence type="ECO:0000256" key="6">
    <source>
        <dbReference type="HAMAP-Rule" id="MF_00176"/>
    </source>
</evidence>
<dbReference type="NCBIfam" id="TIGR00414">
    <property type="entry name" value="serS"/>
    <property type="match status" value="1"/>
</dbReference>
<gene>
    <name evidence="6" type="primary">serS</name>
    <name evidence="12" type="ORF">ET996_08595</name>
</gene>
<feature type="binding site" evidence="7">
    <location>
        <position position="380"/>
    </location>
    <ligand>
        <name>L-serine</name>
        <dbReference type="ChEBI" id="CHEBI:33384"/>
    </ligand>
</feature>
<dbReference type="InterPro" id="IPR006195">
    <property type="entry name" value="aa-tRNA-synth_II"/>
</dbReference>
<dbReference type="InterPro" id="IPR010978">
    <property type="entry name" value="tRNA-bd_arm"/>
</dbReference>
<dbReference type="InterPro" id="IPR033729">
    <property type="entry name" value="SerRS_core"/>
</dbReference>
<feature type="domain" description="Aminoacyl-transfer RNA synthetases class-II family profile" evidence="11">
    <location>
        <begin position="139"/>
        <end position="407"/>
    </location>
</feature>
<comment type="domain">
    <text evidence="6">Consists of two distinct domains, a catalytic core and a N-terminal extension that is involved in tRNA binding.</text>
</comment>
<dbReference type="InterPro" id="IPR015866">
    <property type="entry name" value="Ser-tRNA-synth_1_N"/>
</dbReference>
<evidence type="ECO:0000256" key="2">
    <source>
        <dbReference type="ARBA" id="ARBA00022741"/>
    </source>
</evidence>
<accession>A0A4Q9KKW4</accession>
<feature type="binding site" evidence="6">
    <location>
        <position position="382"/>
    </location>
    <ligand>
        <name>L-serine</name>
        <dbReference type="ChEBI" id="CHEBI:33384"/>
    </ligand>
</feature>
<feature type="binding site" evidence="8">
    <location>
        <begin position="277"/>
        <end position="280"/>
    </location>
    <ligand>
        <name>ATP</name>
        <dbReference type="ChEBI" id="CHEBI:30616"/>
    </ligand>
</feature>
<comment type="catalytic activity">
    <reaction evidence="6">
        <text>tRNA(Sec) + L-serine + ATP = L-seryl-tRNA(Sec) + AMP + diphosphate + H(+)</text>
        <dbReference type="Rhea" id="RHEA:42580"/>
        <dbReference type="Rhea" id="RHEA-COMP:9742"/>
        <dbReference type="Rhea" id="RHEA-COMP:10128"/>
        <dbReference type="ChEBI" id="CHEBI:15378"/>
        <dbReference type="ChEBI" id="CHEBI:30616"/>
        <dbReference type="ChEBI" id="CHEBI:33019"/>
        <dbReference type="ChEBI" id="CHEBI:33384"/>
        <dbReference type="ChEBI" id="CHEBI:78442"/>
        <dbReference type="ChEBI" id="CHEBI:78533"/>
        <dbReference type="ChEBI" id="CHEBI:456215"/>
        <dbReference type="EC" id="6.1.1.11"/>
    </reaction>
</comment>
<keyword evidence="13" id="KW-1185">Reference proteome</keyword>
<feature type="binding site" evidence="6">
    <location>
        <begin position="230"/>
        <end position="232"/>
    </location>
    <ligand>
        <name>L-serine</name>
        <dbReference type="ChEBI" id="CHEBI:33384"/>
    </ligand>
</feature>
<organism evidence="12 13">
    <name type="scientific">Propioniciclava tarda</name>
    <dbReference type="NCBI Taxonomy" id="433330"/>
    <lineage>
        <taxon>Bacteria</taxon>
        <taxon>Bacillati</taxon>
        <taxon>Actinomycetota</taxon>
        <taxon>Actinomycetes</taxon>
        <taxon>Propionibacteriales</taxon>
        <taxon>Propionibacteriaceae</taxon>
        <taxon>Propioniciclava</taxon>
    </lineage>
</organism>
<evidence type="ECO:0000256" key="3">
    <source>
        <dbReference type="ARBA" id="ARBA00022840"/>
    </source>
</evidence>
<comment type="subunit">
    <text evidence="6">Homodimer. The tRNA molecule binds across the dimer.</text>
</comment>
<keyword evidence="3 6" id="KW-0067">ATP-binding</keyword>